<reference evidence="4" key="2">
    <citation type="journal article" date="2019" name="Int. J. Syst. Evol. Microbiol.">
        <title>The Global Catalogue of Microorganisms (GCM) 10K type strain sequencing project: providing services to taxonomists for standard genome sequencing and annotation.</title>
        <authorList>
            <consortium name="The Broad Institute Genomics Platform"/>
            <consortium name="The Broad Institute Genome Sequencing Center for Infectious Disease"/>
            <person name="Wu L."/>
            <person name="Ma J."/>
        </authorList>
    </citation>
    <scope>NUCLEOTIDE SEQUENCE [LARGE SCALE GENOMIC DNA]</scope>
    <source>
        <strain evidence="4">NBRC 107715</strain>
    </source>
</reference>
<dbReference type="Proteomes" id="UP000321960">
    <property type="component" value="Unassembled WGS sequence"/>
</dbReference>
<reference evidence="2" key="4">
    <citation type="submission" date="2023-01" db="EMBL/GenBank/DDBJ databases">
        <title>Draft genome sequence of Methylobacterium oxalidis strain NBRC 107715.</title>
        <authorList>
            <person name="Sun Q."/>
            <person name="Mori K."/>
        </authorList>
    </citation>
    <scope>NUCLEOTIDE SEQUENCE</scope>
    <source>
        <strain evidence="2">NBRC 107715</strain>
    </source>
</reference>
<comment type="caution">
    <text evidence="1">The sequence shown here is derived from an EMBL/GenBank/DDBJ whole genome shotgun (WGS) entry which is preliminary data.</text>
</comment>
<organism evidence="1 3">
    <name type="scientific">Methylobacterium oxalidis</name>
    <dbReference type="NCBI Taxonomy" id="944322"/>
    <lineage>
        <taxon>Bacteria</taxon>
        <taxon>Pseudomonadati</taxon>
        <taxon>Pseudomonadota</taxon>
        <taxon>Alphaproteobacteria</taxon>
        <taxon>Hyphomicrobiales</taxon>
        <taxon>Methylobacteriaceae</taxon>
        <taxon>Methylobacterium</taxon>
    </lineage>
</organism>
<evidence type="ECO:0000313" key="1">
    <source>
        <dbReference type="EMBL" id="GEP03777.1"/>
    </source>
</evidence>
<evidence type="ECO:0000313" key="4">
    <source>
        <dbReference type="Proteomes" id="UP001156856"/>
    </source>
</evidence>
<keyword evidence="4" id="KW-1185">Reference proteome</keyword>
<protein>
    <submittedName>
        <fullName evidence="1">Uncharacterized protein</fullName>
    </submittedName>
</protein>
<sequence>MRATIVRKARLAWGRRAETGSAVGTGDAQVPTIPADVSIEDWARLGGGLASAEADLRCVLGGTATGGRGIRYPGHVVSPSP</sequence>
<accession>A0A512J1H7</accession>
<dbReference type="EMBL" id="BJZU01000028">
    <property type="protein sequence ID" value="GEP03777.1"/>
    <property type="molecule type" value="Genomic_DNA"/>
</dbReference>
<dbReference type="Proteomes" id="UP001156856">
    <property type="component" value="Unassembled WGS sequence"/>
</dbReference>
<proteinExistence type="predicted"/>
<evidence type="ECO:0000313" key="3">
    <source>
        <dbReference type="Proteomes" id="UP000321960"/>
    </source>
</evidence>
<evidence type="ECO:0000313" key="2">
    <source>
        <dbReference type="EMBL" id="GLS62360.1"/>
    </source>
</evidence>
<gene>
    <name evidence="2" type="ORF">GCM10007888_07410</name>
    <name evidence="1" type="ORF">MOX02_18150</name>
</gene>
<name>A0A512J1H7_9HYPH</name>
<dbReference type="EMBL" id="BSPK01000008">
    <property type="protein sequence ID" value="GLS62360.1"/>
    <property type="molecule type" value="Genomic_DNA"/>
</dbReference>
<dbReference type="AlphaFoldDB" id="A0A512J1H7"/>
<reference evidence="2" key="1">
    <citation type="journal article" date="2014" name="Int. J. Syst. Evol. Microbiol.">
        <title>Complete genome of a new Firmicutes species belonging to the dominant human colonic microbiota ('Ruminococcus bicirculans') reveals two chromosomes and a selective capacity to utilize plant glucans.</title>
        <authorList>
            <consortium name="NISC Comparative Sequencing Program"/>
            <person name="Wegmann U."/>
            <person name="Louis P."/>
            <person name="Goesmann A."/>
            <person name="Henrissat B."/>
            <person name="Duncan S.H."/>
            <person name="Flint H.J."/>
        </authorList>
    </citation>
    <scope>NUCLEOTIDE SEQUENCE</scope>
    <source>
        <strain evidence="2">NBRC 107715</strain>
    </source>
</reference>
<reference evidence="1 3" key="3">
    <citation type="submission" date="2019-07" db="EMBL/GenBank/DDBJ databases">
        <title>Whole genome shotgun sequence of Methylobacterium oxalidis NBRC 107715.</title>
        <authorList>
            <person name="Hosoyama A."/>
            <person name="Uohara A."/>
            <person name="Ohji S."/>
            <person name="Ichikawa N."/>
        </authorList>
    </citation>
    <scope>NUCLEOTIDE SEQUENCE [LARGE SCALE GENOMIC DNA]</scope>
    <source>
        <strain evidence="1 3">NBRC 107715</strain>
    </source>
</reference>
<dbReference type="OrthoDB" id="7997234at2"/>